<comment type="subcellular location">
    <subcellularLocation>
        <location evidence="1">Cytoplasm</location>
    </subcellularLocation>
</comment>
<feature type="repeat" description="TPR" evidence="5">
    <location>
        <begin position="141"/>
        <end position="174"/>
    </location>
</feature>
<feature type="region of interest" description="Disordered" evidence="7">
    <location>
        <begin position="606"/>
        <end position="637"/>
    </location>
</feature>
<dbReference type="Pfam" id="PF13432">
    <property type="entry name" value="TPR_16"/>
    <property type="match status" value="1"/>
</dbReference>
<keyword evidence="4 5" id="KW-0802">TPR repeat</keyword>
<feature type="compositionally biased region" description="Polar residues" evidence="7">
    <location>
        <begin position="858"/>
        <end position="871"/>
    </location>
</feature>
<dbReference type="GO" id="GO:0006626">
    <property type="term" value="P:protein targeting to mitochondrion"/>
    <property type="evidence" value="ECO:0007669"/>
    <property type="project" value="TreeGrafter"/>
</dbReference>
<feature type="region of interest" description="Disordered" evidence="7">
    <location>
        <begin position="768"/>
        <end position="875"/>
    </location>
</feature>
<dbReference type="InterPro" id="IPR025986">
    <property type="entry name" value="RPAP3-like_C"/>
</dbReference>
<reference evidence="9" key="1">
    <citation type="submission" date="2018-11" db="EMBL/GenBank/DDBJ databases">
        <authorList>
            <person name="Alioto T."/>
            <person name="Alioto T."/>
        </authorList>
    </citation>
    <scope>NUCLEOTIDE SEQUENCE</scope>
</reference>
<feature type="compositionally biased region" description="Polar residues" evidence="7">
    <location>
        <begin position="606"/>
        <end position="629"/>
    </location>
</feature>
<feature type="compositionally biased region" description="Basic and acidic residues" evidence="7">
    <location>
        <begin position="253"/>
        <end position="262"/>
    </location>
</feature>
<feature type="repeat" description="TPR" evidence="5">
    <location>
        <begin position="643"/>
        <end position="676"/>
    </location>
</feature>
<dbReference type="GO" id="GO:0005829">
    <property type="term" value="C:cytosol"/>
    <property type="evidence" value="ECO:0007669"/>
    <property type="project" value="TreeGrafter"/>
</dbReference>
<proteinExistence type="predicted"/>
<feature type="compositionally biased region" description="Acidic residues" evidence="7">
    <location>
        <begin position="242"/>
        <end position="252"/>
    </location>
</feature>
<dbReference type="SUPFAM" id="SSF48452">
    <property type="entry name" value="TPR-like"/>
    <property type="match status" value="3"/>
</dbReference>
<feature type="region of interest" description="Disordered" evidence="7">
    <location>
        <begin position="65"/>
        <end position="86"/>
    </location>
</feature>
<evidence type="ECO:0000313" key="10">
    <source>
        <dbReference type="Proteomes" id="UP000596742"/>
    </source>
</evidence>
<dbReference type="PROSITE" id="PS50005">
    <property type="entry name" value="TPR"/>
    <property type="match status" value="3"/>
</dbReference>
<feature type="compositionally biased region" description="Basic and acidic residues" evidence="7">
    <location>
        <begin position="65"/>
        <end position="80"/>
    </location>
</feature>
<evidence type="ECO:0000256" key="7">
    <source>
        <dbReference type="SAM" id="MobiDB-lite"/>
    </source>
</evidence>
<keyword evidence="3" id="KW-0677">Repeat</keyword>
<feature type="compositionally biased region" description="Basic and acidic residues" evidence="7">
    <location>
        <begin position="843"/>
        <end position="857"/>
    </location>
</feature>
<keyword evidence="2" id="KW-0963">Cytoplasm</keyword>
<gene>
    <name evidence="9" type="ORF">MGAL_10B075671</name>
</gene>
<feature type="compositionally biased region" description="Polar residues" evidence="7">
    <location>
        <begin position="342"/>
        <end position="369"/>
    </location>
</feature>
<feature type="region of interest" description="Disordered" evidence="7">
    <location>
        <begin position="1"/>
        <end position="50"/>
    </location>
</feature>
<evidence type="ECO:0000313" key="9">
    <source>
        <dbReference type="EMBL" id="VDI18767.1"/>
    </source>
</evidence>
<feature type="compositionally biased region" description="Low complexity" evidence="7">
    <location>
        <begin position="404"/>
        <end position="413"/>
    </location>
</feature>
<feature type="compositionally biased region" description="Basic and acidic residues" evidence="7">
    <location>
        <begin position="386"/>
        <end position="403"/>
    </location>
</feature>
<sequence length="1008" mass="113611">MDMKTTESSKKRYTDSFDDPELPPIRSGFMNGTSNQSNEADAGKKSKRVTPRDYKEWDKFDIDKELNDVDKKDKKEEKKPTKSSTVVPQIDTNINTAGMTDEEKIMRAGKEKDKGNEAFRAGDYEESIAYYTRSIKLHSTAASYNNRAIAHLKISGWTNAAEDCNRVLDLEPDNIKALLRRGTAYKGIKEFSKSLQDYKQVLKLEPENKRAQDLIEDLAIEEGKHEEEKRKRKEKGRRMVIEEVDEESDDEIVVDKTPKEGQKIVNGHSDGGQKPKTPEIIKEKSDNKKPVDSEKSIKSESKQDVNRHGKVVENEHNKNKESTSLKNNDKNIWKEEDIVETSAVSETNKSQNESRLPKNTRQGSNTQTENKLDFPLTQTESTADSSESKSEMGETKEKEKGKESSNSGQNSNSETVKTEETNGHVNTERPKFVQGPLSKGVAELRESGNTFFRAGQYGDAILKYNVAIQKMEKEKTDQRVNISLIYSNRAACYLKTGDCPHAIRDCTTALDLVPHSIKPLLRRANAYEILERYRPAYADYKHVLSIDSSVDMALQGSARCSKHLIEVDGSKWREKLPRVSSVQSWEIPEIIDSSVPVTASSQPIKTSVTSSASSQPINNSVPSSSQSVKTTEKVKDKSQEEKFEEFKTEGNSYVQKGEYQKAVPCYTKCIEILPKKVVSFTNRSLCYLKLQKPTEAEIDCTTALSLDKDNVKALFRRAQARKMLKTHKASLEDLNQLLKVDPKNTAAKKEMDLVKALWREELNSLKKEMGKPAENKPRKRIVIEETDSESEEEVSKDQPKVSKSTSSSTKVDTKVEKQPDKQGSSSKQEQKKPQETKSQGTKTDSEILKEKQTEKKSTLPSSGTKSSTIKPTSFGLPQSVPKLEKATPYEFITAWNSLKQSTDLQPYADLLRQIPPKELPKVISNKLDGAMLSKIAKCVAEKFTGEDDLSTSYQILMNVSKVPRFETIAMFMSKEEKKDIETVLKKVESAGDMARKEDISQLRKKCSL</sequence>
<comment type="caution">
    <text evidence="9">The sequence shown here is derived from an EMBL/GenBank/DDBJ whole genome shotgun (WGS) entry which is preliminary data.</text>
</comment>
<keyword evidence="6" id="KW-0175">Coiled coil</keyword>
<evidence type="ECO:0000256" key="4">
    <source>
        <dbReference type="ARBA" id="ARBA00022803"/>
    </source>
</evidence>
<feature type="coiled-coil region" evidence="6">
    <location>
        <begin position="717"/>
        <end position="768"/>
    </location>
</feature>
<dbReference type="InterPro" id="IPR011990">
    <property type="entry name" value="TPR-like_helical_dom_sf"/>
</dbReference>
<evidence type="ECO:0000256" key="1">
    <source>
        <dbReference type="ARBA" id="ARBA00004496"/>
    </source>
</evidence>
<evidence type="ECO:0000256" key="3">
    <source>
        <dbReference type="ARBA" id="ARBA00022737"/>
    </source>
</evidence>
<feature type="compositionally biased region" description="Basic and acidic residues" evidence="7">
    <location>
        <begin position="271"/>
        <end position="336"/>
    </location>
</feature>
<dbReference type="InterPro" id="IPR019734">
    <property type="entry name" value="TPR_rpt"/>
</dbReference>
<dbReference type="Pfam" id="PF13877">
    <property type="entry name" value="RPAP3_C"/>
    <property type="match status" value="1"/>
</dbReference>
<protein>
    <submittedName>
        <fullName evidence="9">Sperm-associated antigen 1</fullName>
    </submittedName>
</protein>
<evidence type="ECO:0000256" key="6">
    <source>
        <dbReference type="SAM" id="Coils"/>
    </source>
</evidence>
<dbReference type="Proteomes" id="UP000596742">
    <property type="component" value="Unassembled WGS sequence"/>
</dbReference>
<feature type="compositionally biased region" description="Low complexity" evidence="7">
    <location>
        <begin position="801"/>
        <end position="810"/>
    </location>
</feature>
<dbReference type="AlphaFoldDB" id="A0A8B6DI42"/>
<feature type="compositionally biased region" description="Basic and acidic residues" evidence="7">
    <location>
        <begin position="811"/>
        <end position="820"/>
    </location>
</feature>
<feature type="compositionally biased region" description="Basic and acidic residues" evidence="7">
    <location>
        <begin position="416"/>
        <end position="431"/>
    </location>
</feature>
<name>A0A8B6DI42_MYTGA</name>
<evidence type="ECO:0000256" key="5">
    <source>
        <dbReference type="PROSITE-ProRule" id="PRU00339"/>
    </source>
</evidence>
<feature type="domain" description="RNA-polymerase II-associated protein 3-like C-terminal" evidence="8">
    <location>
        <begin position="886"/>
        <end position="977"/>
    </location>
</feature>
<organism evidence="9 10">
    <name type="scientific">Mytilus galloprovincialis</name>
    <name type="common">Mediterranean mussel</name>
    <dbReference type="NCBI Taxonomy" id="29158"/>
    <lineage>
        <taxon>Eukaryota</taxon>
        <taxon>Metazoa</taxon>
        <taxon>Spiralia</taxon>
        <taxon>Lophotrochozoa</taxon>
        <taxon>Mollusca</taxon>
        <taxon>Bivalvia</taxon>
        <taxon>Autobranchia</taxon>
        <taxon>Pteriomorphia</taxon>
        <taxon>Mytilida</taxon>
        <taxon>Mytiloidea</taxon>
        <taxon>Mytilidae</taxon>
        <taxon>Mytilinae</taxon>
        <taxon>Mytilus</taxon>
    </lineage>
</organism>
<evidence type="ECO:0000256" key="2">
    <source>
        <dbReference type="ARBA" id="ARBA00022490"/>
    </source>
</evidence>
<accession>A0A8B6DI42</accession>
<feature type="region of interest" description="Disordered" evidence="7">
    <location>
        <begin position="242"/>
        <end position="434"/>
    </location>
</feature>
<feature type="repeat" description="TPR" evidence="5">
    <location>
        <begin position="175"/>
        <end position="208"/>
    </location>
</feature>
<dbReference type="Pfam" id="PF13181">
    <property type="entry name" value="TPR_8"/>
    <property type="match status" value="2"/>
</dbReference>
<dbReference type="Gene3D" id="1.25.40.10">
    <property type="entry name" value="Tetratricopeptide repeat domain"/>
    <property type="match status" value="3"/>
</dbReference>
<dbReference type="GO" id="GO:0031072">
    <property type="term" value="F:heat shock protein binding"/>
    <property type="evidence" value="ECO:0007669"/>
    <property type="project" value="TreeGrafter"/>
</dbReference>
<dbReference type="InterPro" id="IPR051982">
    <property type="entry name" value="CiliaryAsmbly_MitoImport"/>
</dbReference>
<dbReference type="PANTHER" id="PTHR45984:SF1">
    <property type="entry name" value="SPAG1 AXONEMAL DYNEIN ASSEMBLY FACTOR"/>
    <property type="match status" value="1"/>
</dbReference>
<dbReference type="GO" id="GO:0005739">
    <property type="term" value="C:mitochondrion"/>
    <property type="evidence" value="ECO:0007669"/>
    <property type="project" value="TreeGrafter"/>
</dbReference>
<keyword evidence="10" id="KW-1185">Reference proteome</keyword>
<dbReference type="SMART" id="SM00028">
    <property type="entry name" value="TPR"/>
    <property type="match status" value="9"/>
</dbReference>
<dbReference type="PANTHER" id="PTHR45984">
    <property type="entry name" value="RNA (RNA) POLYMERASE II ASSOCIATED PROTEIN HOMOLOG"/>
    <property type="match status" value="1"/>
</dbReference>
<feature type="compositionally biased region" description="Basic and acidic residues" evidence="7">
    <location>
        <begin position="1"/>
        <end position="15"/>
    </location>
</feature>
<dbReference type="EMBL" id="UYJE01003376">
    <property type="protein sequence ID" value="VDI18767.1"/>
    <property type="molecule type" value="Genomic_DNA"/>
</dbReference>
<evidence type="ECO:0000259" key="8">
    <source>
        <dbReference type="Pfam" id="PF13877"/>
    </source>
</evidence>
<feature type="compositionally biased region" description="Polar residues" evidence="7">
    <location>
        <begin position="30"/>
        <end position="39"/>
    </location>
</feature>